<proteinExistence type="inferred from homology"/>
<dbReference type="NCBIfam" id="TIGR00012">
    <property type="entry name" value="L29"/>
    <property type="match status" value="1"/>
</dbReference>
<dbReference type="AlphaFoldDB" id="A0A4Q0AJK1"/>
<keyword evidence="7" id="KW-1185">Reference proteome</keyword>
<dbReference type="InterPro" id="IPR001854">
    <property type="entry name" value="Ribosomal_uL29"/>
</dbReference>
<evidence type="ECO:0000313" key="6">
    <source>
        <dbReference type="EMBL" id="RWZ79560.1"/>
    </source>
</evidence>
<gene>
    <name evidence="5 6" type="primary">rpmC</name>
    <name evidence="6" type="ORF">EOT04_01110</name>
</gene>
<evidence type="ECO:0000256" key="5">
    <source>
        <dbReference type="HAMAP-Rule" id="MF_00374"/>
    </source>
</evidence>
<organism evidence="6 7">
    <name type="scientific">Candidatus Chaera renei</name>
    <dbReference type="NCBI Taxonomy" id="2506947"/>
    <lineage>
        <taxon>Bacteria</taxon>
        <taxon>Candidatus Saccharimonadota</taxon>
        <taxon>Candidatus Saccharimonadia</taxon>
        <taxon>Candidatus Saccharimonadales</taxon>
        <taxon>Candidatus Saccharimonadaceae</taxon>
        <taxon>Candidatus Chaera</taxon>
    </lineage>
</organism>
<evidence type="ECO:0000256" key="3">
    <source>
        <dbReference type="ARBA" id="ARBA00023274"/>
    </source>
</evidence>
<dbReference type="GO" id="GO:0005840">
    <property type="term" value="C:ribosome"/>
    <property type="evidence" value="ECO:0007669"/>
    <property type="project" value="UniProtKB-KW"/>
</dbReference>
<evidence type="ECO:0000313" key="7">
    <source>
        <dbReference type="Proteomes" id="UP000289269"/>
    </source>
</evidence>
<dbReference type="GO" id="GO:1990904">
    <property type="term" value="C:ribonucleoprotein complex"/>
    <property type="evidence" value="ECO:0007669"/>
    <property type="project" value="UniProtKB-KW"/>
</dbReference>
<dbReference type="Pfam" id="PF00831">
    <property type="entry name" value="Ribosomal_L29"/>
    <property type="match status" value="1"/>
</dbReference>
<sequence length="77" mass="8410">MAKTTAKPAQLNPKQLAEALSQKRADLAEKKRSLKAGELVNPRSIRAVRREIARLLTALNGPAPAESPSKPLKKTRK</sequence>
<protein>
    <recommendedName>
        <fullName evidence="4 5">Large ribosomal subunit protein uL29</fullName>
    </recommendedName>
</protein>
<reference evidence="6" key="1">
    <citation type="submission" date="2019-01" db="EMBL/GenBank/DDBJ databases">
        <title>Genomic signatures and co-occurrence patterns of the ultra-small Saccharimodia (Patescibacteria phylum) suggest a symbiotic lifestyle.</title>
        <authorList>
            <person name="Lemos L."/>
            <person name="Medeiros J."/>
            <person name="Andreote F."/>
            <person name="Fernandes G."/>
            <person name="Varani A."/>
            <person name="Oliveira G."/>
            <person name="Pylro V."/>
        </authorList>
    </citation>
    <scope>NUCLEOTIDE SEQUENCE [LARGE SCALE GENOMIC DNA]</scope>
    <source>
        <strain evidence="6">AMD01</strain>
    </source>
</reference>
<dbReference type="Gene3D" id="1.10.287.310">
    <property type="match status" value="1"/>
</dbReference>
<keyword evidence="2 5" id="KW-0689">Ribosomal protein</keyword>
<dbReference type="Proteomes" id="UP000289269">
    <property type="component" value="Unassembled WGS sequence"/>
</dbReference>
<dbReference type="PROSITE" id="PS00579">
    <property type="entry name" value="RIBOSOMAL_L29"/>
    <property type="match status" value="1"/>
</dbReference>
<accession>A0A4Q0AJK1</accession>
<dbReference type="EMBL" id="SCKW01000007">
    <property type="protein sequence ID" value="RWZ79560.1"/>
    <property type="molecule type" value="Genomic_DNA"/>
</dbReference>
<comment type="similarity">
    <text evidence="1 5">Belongs to the universal ribosomal protein uL29 family.</text>
</comment>
<evidence type="ECO:0000256" key="2">
    <source>
        <dbReference type="ARBA" id="ARBA00022980"/>
    </source>
</evidence>
<evidence type="ECO:0000256" key="4">
    <source>
        <dbReference type="ARBA" id="ARBA00035204"/>
    </source>
</evidence>
<dbReference type="SUPFAM" id="SSF46561">
    <property type="entry name" value="Ribosomal protein L29 (L29p)"/>
    <property type="match status" value="1"/>
</dbReference>
<dbReference type="InterPro" id="IPR018254">
    <property type="entry name" value="Ribosomal_uL29_CS"/>
</dbReference>
<name>A0A4Q0AJK1_9BACT</name>
<dbReference type="GO" id="GO:0003735">
    <property type="term" value="F:structural constituent of ribosome"/>
    <property type="evidence" value="ECO:0007669"/>
    <property type="project" value="InterPro"/>
</dbReference>
<dbReference type="InterPro" id="IPR036049">
    <property type="entry name" value="Ribosomal_uL29_sf"/>
</dbReference>
<keyword evidence="3 5" id="KW-0687">Ribonucleoprotein</keyword>
<comment type="caution">
    <text evidence="6">The sequence shown here is derived from an EMBL/GenBank/DDBJ whole genome shotgun (WGS) entry which is preliminary data.</text>
</comment>
<dbReference type="HAMAP" id="MF_00374">
    <property type="entry name" value="Ribosomal_uL29"/>
    <property type="match status" value="1"/>
</dbReference>
<dbReference type="GO" id="GO:0006412">
    <property type="term" value="P:translation"/>
    <property type="evidence" value="ECO:0007669"/>
    <property type="project" value="UniProtKB-UniRule"/>
</dbReference>
<evidence type="ECO:0000256" key="1">
    <source>
        <dbReference type="ARBA" id="ARBA00009254"/>
    </source>
</evidence>